<keyword evidence="5 8" id="KW-0812">Transmembrane</keyword>
<dbReference type="Pfam" id="PF01925">
    <property type="entry name" value="TauE"/>
    <property type="match status" value="1"/>
</dbReference>
<keyword evidence="3" id="KW-0813">Transport</keyword>
<feature type="transmembrane region" description="Helical" evidence="8">
    <location>
        <begin position="134"/>
        <end position="152"/>
    </location>
</feature>
<feature type="transmembrane region" description="Helical" evidence="8">
    <location>
        <begin position="262"/>
        <end position="282"/>
    </location>
</feature>
<name>A0ABW3F749_9PROT</name>
<dbReference type="RefSeq" id="WP_379057895.1">
    <property type="nucleotide sequence ID" value="NZ_JBHTKB010000002.1"/>
</dbReference>
<accession>A0ABW3F749</accession>
<keyword evidence="6 8" id="KW-1133">Transmembrane helix</keyword>
<gene>
    <name evidence="9" type="ORF">ACFQ1Z_12035</name>
</gene>
<sequence length="284" mass="30828">MILIANRWYKWRWMNATGQRLAAATKKRLLAMTDLWLVVLASFLAGIMDAMVGGGGLVTVPALLSTYPALPPSLLLGTNKCSSVFGTAVAALRYAQRVRLDWAWLLPAALVAFAGSWLGAWTLTRTDPQLLRKLLPLILLFVLLYTLMHRQFGMLHSPLRSQRVRLLLAMAIGGLIGWYDGFFGPGTGSFFIFLLIRLLGVDFLHASASAKVLNAASNLAAVLLLAATGHVWWQVGLAMAAANVAGSLLGTALALRHGAVLVRRVFIVMVILLIIKAGWQAYVP</sequence>
<comment type="similarity">
    <text evidence="2 8">Belongs to the 4-toluene sulfonate uptake permease (TSUP) (TC 2.A.102) family.</text>
</comment>
<dbReference type="InterPro" id="IPR002781">
    <property type="entry name" value="TM_pro_TauE-like"/>
</dbReference>
<keyword evidence="10" id="KW-1185">Reference proteome</keyword>
<feature type="transmembrane region" description="Helical" evidence="8">
    <location>
        <begin position="237"/>
        <end position="255"/>
    </location>
</feature>
<proteinExistence type="inferred from homology"/>
<evidence type="ECO:0000256" key="6">
    <source>
        <dbReference type="ARBA" id="ARBA00022989"/>
    </source>
</evidence>
<evidence type="ECO:0000256" key="3">
    <source>
        <dbReference type="ARBA" id="ARBA00022448"/>
    </source>
</evidence>
<keyword evidence="7 8" id="KW-0472">Membrane</keyword>
<comment type="caution">
    <text evidence="9">The sequence shown here is derived from an EMBL/GenBank/DDBJ whole genome shotgun (WGS) entry which is preliminary data.</text>
</comment>
<dbReference type="EMBL" id="JBHTKB010000002">
    <property type="protein sequence ID" value="MFD0914281.1"/>
    <property type="molecule type" value="Genomic_DNA"/>
</dbReference>
<dbReference type="PANTHER" id="PTHR30269:SF0">
    <property type="entry name" value="MEMBRANE TRANSPORTER PROTEIN YFCA-RELATED"/>
    <property type="match status" value="1"/>
</dbReference>
<feature type="transmembrane region" description="Helical" evidence="8">
    <location>
        <begin position="35"/>
        <end position="54"/>
    </location>
</feature>
<dbReference type="PANTHER" id="PTHR30269">
    <property type="entry name" value="TRANSMEMBRANE PROTEIN YFCA"/>
    <property type="match status" value="1"/>
</dbReference>
<feature type="transmembrane region" description="Helical" evidence="8">
    <location>
        <begin position="74"/>
        <end position="95"/>
    </location>
</feature>
<evidence type="ECO:0000256" key="8">
    <source>
        <dbReference type="RuleBase" id="RU363041"/>
    </source>
</evidence>
<evidence type="ECO:0000313" key="9">
    <source>
        <dbReference type="EMBL" id="MFD0914281.1"/>
    </source>
</evidence>
<organism evidence="9 10">
    <name type="scientific">Methylophilus luteus</name>
    <dbReference type="NCBI Taxonomy" id="640108"/>
    <lineage>
        <taxon>Bacteria</taxon>
        <taxon>Pseudomonadati</taxon>
        <taxon>Pseudomonadota</taxon>
        <taxon>Betaproteobacteria</taxon>
        <taxon>Nitrosomonadales</taxon>
        <taxon>Methylophilaceae</taxon>
        <taxon>Methylophilus</taxon>
    </lineage>
</organism>
<protein>
    <recommendedName>
        <fullName evidence="8">Probable membrane transporter protein</fullName>
    </recommendedName>
</protein>
<evidence type="ECO:0000256" key="1">
    <source>
        <dbReference type="ARBA" id="ARBA00004651"/>
    </source>
</evidence>
<comment type="subcellular location">
    <subcellularLocation>
        <location evidence="1 8">Cell membrane</location>
        <topology evidence="1 8">Multi-pass membrane protein</topology>
    </subcellularLocation>
</comment>
<keyword evidence="4 8" id="KW-1003">Cell membrane</keyword>
<evidence type="ECO:0000256" key="7">
    <source>
        <dbReference type="ARBA" id="ARBA00023136"/>
    </source>
</evidence>
<evidence type="ECO:0000256" key="2">
    <source>
        <dbReference type="ARBA" id="ARBA00009142"/>
    </source>
</evidence>
<dbReference type="InterPro" id="IPR052017">
    <property type="entry name" value="TSUP"/>
</dbReference>
<evidence type="ECO:0000313" key="10">
    <source>
        <dbReference type="Proteomes" id="UP001597128"/>
    </source>
</evidence>
<evidence type="ECO:0000256" key="5">
    <source>
        <dbReference type="ARBA" id="ARBA00022692"/>
    </source>
</evidence>
<reference evidence="10" key="1">
    <citation type="journal article" date="2019" name="Int. J. Syst. Evol. Microbiol.">
        <title>The Global Catalogue of Microorganisms (GCM) 10K type strain sequencing project: providing services to taxonomists for standard genome sequencing and annotation.</title>
        <authorList>
            <consortium name="The Broad Institute Genomics Platform"/>
            <consortium name="The Broad Institute Genome Sequencing Center for Infectious Disease"/>
            <person name="Wu L."/>
            <person name="Ma J."/>
        </authorList>
    </citation>
    <scope>NUCLEOTIDE SEQUENCE [LARGE SCALE GENOMIC DNA]</scope>
    <source>
        <strain evidence="10">CCUG 58412</strain>
    </source>
</reference>
<dbReference type="Proteomes" id="UP001597128">
    <property type="component" value="Unassembled WGS sequence"/>
</dbReference>
<feature type="transmembrane region" description="Helical" evidence="8">
    <location>
        <begin position="102"/>
        <end position="122"/>
    </location>
</feature>
<evidence type="ECO:0000256" key="4">
    <source>
        <dbReference type="ARBA" id="ARBA00022475"/>
    </source>
</evidence>